<name>A0AAD8PVD7_9PEZI</name>
<sequence length="238" mass="26771">MDKSHGDSRLHGSGLVFYYGDVTSTLARERPLPGMGDATRTVGGIKSSSDFLGDPKHPATWTQQTKYIRQGLATRADLHRPFLRSRKVEAFQRPSAISKRRINEAVGRSRGEGPRVSTEHWGYDADSGSWRGERSVVEGGRGPYIPPLDIASLAPARKQRRRYGVQHSTAQHGTGRHMRALRSRVGSQDKPTACRKRCLRGRRVISILEGRYVYSCIQYQFKWGGYILAVLQYFTPVQ</sequence>
<feature type="region of interest" description="Disordered" evidence="1">
    <location>
        <begin position="166"/>
        <end position="186"/>
    </location>
</feature>
<comment type="caution">
    <text evidence="2">The sequence shown here is derived from an EMBL/GenBank/DDBJ whole genome shotgun (WGS) entry which is preliminary data.</text>
</comment>
<dbReference type="Proteomes" id="UP001230504">
    <property type="component" value="Unassembled WGS sequence"/>
</dbReference>
<evidence type="ECO:0000313" key="2">
    <source>
        <dbReference type="EMBL" id="KAK1585365.1"/>
    </source>
</evidence>
<evidence type="ECO:0000256" key="1">
    <source>
        <dbReference type="SAM" id="MobiDB-lite"/>
    </source>
</evidence>
<proteinExistence type="predicted"/>
<reference evidence="2" key="1">
    <citation type="submission" date="2021-06" db="EMBL/GenBank/DDBJ databases">
        <title>Comparative genomics, transcriptomics and evolutionary studies reveal genomic signatures of adaptation to plant cell wall in hemibiotrophic fungi.</title>
        <authorList>
            <consortium name="DOE Joint Genome Institute"/>
            <person name="Baroncelli R."/>
            <person name="Diaz J.F."/>
            <person name="Benocci T."/>
            <person name="Peng M."/>
            <person name="Battaglia E."/>
            <person name="Haridas S."/>
            <person name="Andreopoulos W."/>
            <person name="Labutti K."/>
            <person name="Pangilinan J."/>
            <person name="Floch G.L."/>
            <person name="Makela M.R."/>
            <person name="Henrissat B."/>
            <person name="Grigoriev I.V."/>
            <person name="Crouch J.A."/>
            <person name="De Vries R.P."/>
            <person name="Sukno S.A."/>
            <person name="Thon M.R."/>
        </authorList>
    </citation>
    <scope>NUCLEOTIDE SEQUENCE</scope>
    <source>
        <strain evidence="2">CBS 125086</strain>
    </source>
</reference>
<gene>
    <name evidence="2" type="ORF">LY79DRAFT_272336</name>
</gene>
<dbReference type="GeneID" id="85436274"/>
<dbReference type="EMBL" id="JAHLJV010000045">
    <property type="protein sequence ID" value="KAK1585365.1"/>
    <property type="molecule type" value="Genomic_DNA"/>
</dbReference>
<keyword evidence="3" id="KW-1185">Reference proteome</keyword>
<organism evidence="2 3">
    <name type="scientific">Colletotrichum navitas</name>
    <dbReference type="NCBI Taxonomy" id="681940"/>
    <lineage>
        <taxon>Eukaryota</taxon>
        <taxon>Fungi</taxon>
        <taxon>Dikarya</taxon>
        <taxon>Ascomycota</taxon>
        <taxon>Pezizomycotina</taxon>
        <taxon>Sordariomycetes</taxon>
        <taxon>Hypocreomycetidae</taxon>
        <taxon>Glomerellales</taxon>
        <taxon>Glomerellaceae</taxon>
        <taxon>Colletotrichum</taxon>
        <taxon>Colletotrichum graminicola species complex</taxon>
    </lineage>
</organism>
<protein>
    <submittedName>
        <fullName evidence="2">Uncharacterized protein</fullName>
    </submittedName>
</protein>
<accession>A0AAD8PVD7</accession>
<dbReference type="RefSeq" id="XP_060412391.1">
    <property type="nucleotide sequence ID" value="XM_060552034.1"/>
</dbReference>
<dbReference type="AlphaFoldDB" id="A0AAD8PVD7"/>
<evidence type="ECO:0000313" key="3">
    <source>
        <dbReference type="Proteomes" id="UP001230504"/>
    </source>
</evidence>